<accession>A0A167E134</accession>
<proteinExistence type="predicted"/>
<dbReference type="AlphaFoldDB" id="A0A167E134"/>
<dbReference type="Proteomes" id="UP000243498">
    <property type="component" value="Unassembled WGS sequence"/>
</dbReference>
<evidence type="ECO:0000313" key="3">
    <source>
        <dbReference type="Proteomes" id="UP000243498"/>
    </source>
</evidence>
<name>A0A167E134_METRR</name>
<comment type="caution">
    <text evidence="2">The sequence shown here is derived from an EMBL/GenBank/DDBJ whole genome shotgun (WGS) entry which is preliminary data.</text>
</comment>
<reference evidence="2 3" key="1">
    <citation type="journal article" date="2016" name="Genome Biol. Evol.">
        <title>Divergent and convergent evolution of fungal pathogenicity.</title>
        <authorList>
            <person name="Shang Y."/>
            <person name="Xiao G."/>
            <person name="Zheng P."/>
            <person name="Cen K."/>
            <person name="Zhan S."/>
            <person name="Wang C."/>
        </authorList>
    </citation>
    <scope>NUCLEOTIDE SEQUENCE [LARGE SCALE GENOMIC DNA]</scope>
    <source>
        <strain evidence="2 3">RCEF 4871</strain>
    </source>
</reference>
<organism evidence="2 3">
    <name type="scientific">Metarhizium rileyi (strain RCEF 4871)</name>
    <name type="common">Nomuraea rileyi</name>
    <dbReference type="NCBI Taxonomy" id="1649241"/>
    <lineage>
        <taxon>Eukaryota</taxon>
        <taxon>Fungi</taxon>
        <taxon>Dikarya</taxon>
        <taxon>Ascomycota</taxon>
        <taxon>Pezizomycotina</taxon>
        <taxon>Sordariomycetes</taxon>
        <taxon>Hypocreomycetidae</taxon>
        <taxon>Hypocreales</taxon>
        <taxon>Clavicipitaceae</taxon>
        <taxon>Metarhizium</taxon>
    </lineage>
</organism>
<gene>
    <name evidence="2" type="ORF">NOR_04526</name>
</gene>
<dbReference type="EMBL" id="AZHC01000012">
    <property type="protein sequence ID" value="OAA43159.1"/>
    <property type="molecule type" value="Genomic_DNA"/>
</dbReference>
<sequence length="112" mass="11834">MGNMLIVAHGGAAVVNVEEPMSQQEQGEEEKTPGQSKRWRAGESETTEYGRVAGRPIRPLDRNGPESEGAEEASAKAPATGARMGRRLVSVSQPTSQAVPDNLVVSFFGPAS</sequence>
<feature type="region of interest" description="Disordered" evidence="1">
    <location>
        <begin position="16"/>
        <end position="85"/>
    </location>
</feature>
<evidence type="ECO:0000313" key="2">
    <source>
        <dbReference type="EMBL" id="OAA43159.1"/>
    </source>
</evidence>
<protein>
    <submittedName>
        <fullName evidence="2">Uncharacterized protein</fullName>
    </submittedName>
</protein>
<keyword evidence="3" id="KW-1185">Reference proteome</keyword>
<evidence type="ECO:0000256" key="1">
    <source>
        <dbReference type="SAM" id="MobiDB-lite"/>
    </source>
</evidence>